<reference evidence="2" key="1">
    <citation type="submission" date="2006-08" db="EMBL/GenBank/DDBJ databases">
        <title>Evolutionary patterns of non-adaptive and adaptive radiation of Taiwanese Rhododendron (Ericaceae) based on cytoplasmic and nuclear DNA.</title>
        <authorList>
            <person name="Hwang S.Y."/>
            <person name="Hwang C.Y."/>
            <person name="Lin T.P."/>
            <person name="Cheng Y.P."/>
            <person name="Chen Y.L."/>
        </authorList>
    </citation>
    <scope>NUCLEOTIDE SEQUENCE</scope>
    <source>
        <strain evidence="2">2</strain>
    </source>
</reference>
<name>A7WLD0_RHOHY</name>
<evidence type="ECO:0000256" key="1">
    <source>
        <dbReference type="SAM" id="MobiDB-lite"/>
    </source>
</evidence>
<dbReference type="AlphaFoldDB" id="A7WLD0"/>
<proteinExistence type="predicted"/>
<dbReference type="EMBL" id="AM296096">
    <property type="protein sequence ID" value="CAL36146.1"/>
    <property type="molecule type" value="Genomic_DNA"/>
</dbReference>
<accession>A7WLD0</accession>
<evidence type="ECO:0000313" key="2">
    <source>
        <dbReference type="EMBL" id="CAL36146.1"/>
    </source>
</evidence>
<feature type="non-terminal residue" evidence="2">
    <location>
        <position position="1"/>
    </location>
</feature>
<feature type="non-terminal residue" evidence="2">
    <location>
        <position position="50"/>
    </location>
</feature>
<protein>
    <submittedName>
        <fullName evidence="2">Leafy protein</fullName>
    </submittedName>
</protein>
<sequence>RTASITCSTGTSSAAISSSRSRALPRSAVKNAPPSDKPGVQVRKECRSEL</sequence>
<feature type="compositionally biased region" description="Low complexity" evidence="1">
    <location>
        <begin position="1"/>
        <end position="22"/>
    </location>
</feature>
<gene>
    <name evidence="2" type="primary">leafy</name>
</gene>
<organism evidence="2">
    <name type="scientific">Rhododendron hyperythrum</name>
    <name type="common">Rhododendron</name>
    <dbReference type="NCBI Taxonomy" id="134445"/>
    <lineage>
        <taxon>Eukaryota</taxon>
        <taxon>Viridiplantae</taxon>
        <taxon>Streptophyta</taxon>
        <taxon>Embryophyta</taxon>
        <taxon>Tracheophyta</taxon>
        <taxon>Spermatophyta</taxon>
        <taxon>Magnoliopsida</taxon>
        <taxon>eudicotyledons</taxon>
        <taxon>Gunneridae</taxon>
        <taxon>Pentapetalae</taxon>
        <taxon>asterids</taxon>
        <taxon>Ericales</taxon>
        <taxon>Ericaceae</taxon>
        <taxon>Ericoideae</taxon>
        <taxon>Rhodoreae</taxon>
        <taxon>Rhododendron</taxon>
    </lineage>
</organism>
<feature type="region of interest" description="Disordered" evidence="1">
    <location>
        <begin position="1"/>
        <end position="50"/>
    </location>
</feature>